<gene>
    <name evidence="1" type="ORF">G7084_00255</name>
</gene>
<accession>A0A6G8AXR1</accession>
<dbReference type="KEGG" id="wco:G7084_00255"/>
<evidence type="ECO:0000313" key="2">
    <source>
        <dbReference type="Proteomes" id="UP000500741"/>
    </source>
</evidence>
<reference evidence="1 2" key="1">
    <citation type="submission" date="2020-03" db="EMBL/GenBank/DDBJ databases">
        <title>Weissella sp. nov., isolated from Cybister lewisianus.</title>
        <authorList>
            <person name="Hyun D.-W."/>
            <person name="Bae J.-W."/>
        </authorList>
    </citation>
    <scope>NUCLEOTIDE SEQUENCE [LARGE SCALE GENOMIC DNA]</scope>
    <source>
        <strain evidence="1 2">HDW19</strain>
    </source>
</reference>
<evidence type="ECO:0000313" key="1">
    <source>
        <dbReference type="EMBL" id="QIL49891.1"/>
    </source>
</evidence>
<organism evidence="1 2">
    <name type="scientific">Weissella coleopterorum</name>
    <dbReference type="NCBI Taxonomy" id="2714949"/>
    <lineage>
        <taxon>Bacteria</taxon>
        <taxon>Bacillati</taxon>
        <taxon>Bacillota</taxon>
        <taxon>Bacilli</taxon>
        <taxon>Lactobacillales</taxon>
        <taxon>Lactobacillaceae</taxon>
        <taxon>Weissella</taxon>
    </lineage>
</organism>
<proteinExistence type="predicted"/>
<dbReference type="Proteomes" id="UP000500741">
    <property type="component" value="Chromosome"/>
</dbReference>
<dbReference type="RefSeq" id="WP_166008962.1">
    <property type="nucleotide sequence ID" value="NZ_CP049888.1"/>
</dbReference>
<keyword evidence="2" id="KW-1185">Reference proteome</keyword>
<dbReference type="EMBL" id="CP049888">
    <property type="protein sequence ID" value="QIL49891.1"/>
    <property type="molecule type" value="Genomic_DNA"/>
</dbReference>
<name>A0A6G8AXR1_9LACO</name>
<protein>
    <submittedName>
        <fullName evidence="1">Uncharacterized protein</fullName>
    </submittedName>
</protein>
<dbReference type="AlphaFoldDB" id="A0A6G8AXR1"/>
<sequence length="67" mass="7610">MEKLVLKARDTKDAKYNPVWMNAEVHSELKELSGQLGIPMRELGTQLIRFGMEHMTVEPSDNGQVPN</sequence>